<keyword evidence="4" id="KW-1185">Reference proteome</keyword>
<evidence type="ECO:0008006" key="5">
    <source>
        <dbReference type="Google" id="ProtNLM"/>
    </source>
</evidence>
<dbReference type="EMBL" id="JAULSW010000001">
    <property type="protein sequence ID" value="KAK3394773.1"/>
    <property type="molecule type" value="Genomic_DNA"/>
</dbReference>
<dbReference type="AlphaFoldDB" id="A0AAE0P7E6"/>
<keyword evidence="2" id="KW-0732">Signal</keyword>
<name>A0AAE0P7E6_9PEZI</name>
<evidence type="ECO:0000256" key="2">
    <source>
        <dbReference type="SAM" id="SignalP"/>
    </source>
</evidence>
<comment type="caution">
    <text evidence="3">The sequence shown here is derived from an EMBL/GenBank/DDBJ whole genome shotgun (WGS) entry which is preliminary data.</text>
</comment>
<accession>A0AAE0P7E6</accession>
<evidence type="ECO:0000313" key="4">
    <source>
        <dbReference type="Proteomes" id="UP001285441"/>
    </source>
</evidence>
<evidence type="ECO:0000256" key="1">
    <source>
        <dbReference type="SAM" id="MobiDB-lite"/>
    </source>
</evidence>
<reference evidence="3" key="1">
    <citation type="journal article" date="2023" name="Mol. Phylogenet. Evol.">
        <title>Genome-scale phylogeny and comparative genomics of the fungal order Sordariales.</title>
        <authorList>
            <person name="Hensen N."/>
            <person name="Bonometti L."/>
            <person name="Westerberg I."/>
            <person name="Brannstrom I.O."/>
            <person name="Guillou S."/>
            <person name="Cros-Aarteil S."/>
            <person name="Calhoun S."/>
            <person name="Haridas S."/>
            <person name="Kuo A."/>
            <person name="Mondo S."/>
            <person name="Pangilinan J."/>
            <person name="Riley R."/>
            <person name="LaButti K."/>
            <person name="Andreopoulos B."/>
            <person name="Lipzen A."/>
            <person name="Chen C."/>
            <person name="Yan M."/>
            <person name="Daum C."/>
            <person name="Ng V."/>
            <person name="Clum A."/>
            <person name="Steindorff A."/>
            <person name="Ohm R.A."/>
            <person name="Martin F."/>
            <person name="Silar P."/>
            <person name="Natvig D.O."/>
            <person name="Lalanne C."/>
            <person name="Gautier V."/>
            <person name="Ament-Velasquez S.L."/>
            <person name="Kruys A."/>
            <person name="Hutchinson M.I."/>
            <person name="Powell A.J."/>
            <person name="Barry K."/>
            <person name="Miller A.N."/>
            <person name="Grigoriev I.V."/>
            <person name="Debuchy R."/>
            <person name="Gladieux P."/>
            <person name="Hiltunen Thoren M."/>
            <person name="Johannesson H."/>
        </authorList>
    </citation>
    <scope>NUCLEOTIDE SEQUENCE</scope>
    <source>
        <strain evidence="3">CBS 232.78</strain>
    </source>
</reference>
<reference evidence="3" key="2">
    <citation type="submission" date="2023-06" db="EMBL/GenBank/DDBJ databases">
        <authorList>
            <consortium name="Lawrence Berkeley National Laboratory"/>
            <person name="Haridas S."/>
            <person name="Hensen N."/>
            <person name="Bonometti L."/>
            <person name="Westerberg I."/>
            <person name="Brannstrom I.O."/>
            <person name="Guillou S."/>
            <person name="Cros-Aarteil S."/>
            <person name="Calhoun S."/>
            <person name="Kuo A."/>
            <person name="Mondo S."/>
            <person name="Pangilinan J."/>
            <person name="Riley R."/>
            <person name="LaButti K."/>
            <person name="Andreopoulos B."/>
            <person name="Lipzen A."/>
            <person name="Chen C."/>
            <person name="Yanf M."/>
            <person name="Daum C."/>
            <person name="Ng V."/>
            <person name="Clum A."/>
            <person name="Steindorff A."/>
            <person name="Ohm R."/>
            <person name="Martin F."/>
            <person name="Silar P."/>
            <person name="Natvig D."/>
            <person name="Lalanne C."/>
            <person name="Gautier V."/>
            <person name="Ament-velasquez S.L."/>
            <person name="Kruys A."/>
            <person name="Hutchinson M.I."/>
            <person name="Powell A.J."/>
            <person name="Barry K."/>
            <person name="Miller A.N."/>
            <person name="Grigoriev I.V."/>
            <person name="Debuchy R."/>
            <person name="Gladieux P."/>
            <person name="Thoren M.H."/>
            <person name="Johannesson H."/>
        </authorList>
    </citation>
    <scope>NUCLEOTIDE SEQUENCE</scope>
    <source>
        <strain evidence="3">CBS 232.78</strain>
    </source>
</reference>
<feature type="chain" id="PRO_5042171442" description="Secreted protein" evidence="2">
    <location>
        <begin position="18"/>
        <end position="107"/>
    </location>
</feature>
<evidence type="ECO:0000313" key="3">
    <source>
        <dbReference type="EMBL" id="KAK3394773.1"/>
    </source>
</evidence>
<sequence>MMRFHKGLCFLLAGVNAQTGQNSSSFEFNMAKRGRGTPQTPTASGTGGGSSRLKVVCQVADKRKTPFFPLGGLWPIEQDGRGWGAKTIRLVVQPSCCSARIVLNRPA</sequence>
<feature type="region of interest" description="Disordered" evidence="1">
    <location>
        <begin position="31"/>
        <end position="51"/>
    </location>
</feature>
<feature type="signal peptide" evidence="2">
    <location>
        <begin position="1"/>
        <end position="17"/>
    </location>
</feature>
<proteinExistence type="predicted"/>
<gene>
    <name evidence="3" type="ORF">B0H63DRAFT_57621</name>
</gene>
<dbReference type="Proteomes" id="UP001285441">
    <property type="component" value="Unassembled WGS sequence"/>
</dbReference>
<organism evidence="3 4">
    <name type="scientific">Podospora didyma</name>
    <dbReference type="NCBI Taxonomy" id="330526"/>
    <lineage>
        <taxon>Eukaryota</taxon>
        <taxon>Fungi</taxon>
        <taxon>Dikarya</taxon>
        <taxon>Ascomycota</taxon>
        <taxon>Pezizomycotina</taxon>
        <taxon>Sordariomycetes</taxon>
        <taxon>Sordariomycetidae</taxon>
        <taxon>Sordariales</taxon>
        <taxon>Podosporaceae</taxon>
        <taxon>Podospora</taxon>
    </lineage>
</organism>
<protein>
    <recommendedName>
        <fullName evidence="5">Secreted protein</fullName>
    </recommendedName>
</protein>